<accession>D8S9L1</accession>
<dbReference type="AlphaFoldDB" id="D8S9L1"/>
<name>D8S9L1_SELML</name>
<dbReference type="GO" id="GO:0005484">
    <property type="term" value="F:SNAP receptor activity"/>
    <property type="evidence" value="ECO:0000318"/>
    <property type="project" value="GO_Central"/>
</dbReference>
<organism evidence="2">
    <name type="scientific">Selaginella moellendorffii</name>
    <name type="common">Spikemoss</name>
    <dbReference type="NCBI Taxonomy" id="88036"/>
    <lineage>
        <taxon>Eukaryota</taxon>
        <taxon>Viridiplantae</taxon>
        <taxon>Streptophyta</taxon>
        <taxon>Embryophyta</taxon>
        <taxon>Tracheophyta</taxon>
        <taxon>Lycopodiopsida</taxon>
        <taxon>Selaginellales</taxon>
        <taxon>Selaginellaceae</taxon>
        <taxon>Selaginella</taxon>
    </lineage>
</organism>
<keyword evidence="2" id="KW-1185">Reference proteome</keyword>
<protein>
    <submittedName>
        <fullName evidence="1">Uncharacterized protein</fullName>
    </submittedName>
</protein>
<dbReference type="HOGENOM" id="CLU_112660_0_0_1"/>
<dbReference type="GO" id="GO:0000149">
    <property type="term" value="F:SNARE binding"/>
    <property type="evidence" value="ECO:0000318"/>
    <property type="project" value="GO_Central"/>
</dbReference>
<dbReference type="KEGG" id="smo:SELMODRAFT_419648"/>
<dbReference type="GO" id="GO:0031201">
    <property type="term" value="C:SNARE complex"/>
    <property type="evidence" value="ECO:0000318"/>
    <property type="project" value="GO_Central"/>
</dbReference>
<sequence length="213" mass="24099">MDTKIRGPRESFVLDAFGWNTGGSKSLSRLGWAVDLSVCLWILVMQCGLGLWGDVHTFVKMDKIKEPGRQSKDLEGLRECKRLMKEFREIKEEESMNPPDLTKQLNEKEQSLIKELNSYVALRKTYTSSLGNKRSQLREGGECARTDLTDPNLKMVSTMSNQQLMDAGKKTMDETDQRIERVKKGPIDAQMTSWHSFLPGYTGGGSCFAACYQ</sequence>
<reference evidence="1 2" key="1">
    <citation type="journal article" date="2011" name="Science">
        <title>The Selaginella genome identifies genetic changes associated with the evolution of vascular plants.</title>
        <authorList>
            <person name="Banks J.A."/>
            <person name="Nishiyama T."/>
            <person name="Hasebe M."/>
            <person name="Bowman J.L."/>
            <person name="Gribskov M."/>
            <person name="dePamphilis C."/>
            <person name="Albert V.A."/>
            <person name="Aono N."/>
            <person name="Aoyama T."/>
            <person name="Ambrose B.A."/>
            <person name="Ashton N.W."/>
            <person name="Axtell M.J."/>
            <person name="Barker E."/>
            <person name="Barker M.S."/>
            <person name="Bennetzen J.L."/>
            <person name="Bonawitz N.D."/>
            <person name="Chapple C."/>
            <person name="Cheng C."/>
            <person name="Correa L.G."/>
            <person name="Dacre M."/>
            <person name="DeBarry J."/>
            <person name="Dreyer I."/>
            <person name="Elias M."/>
            <person name="Engstrom E.M."/>
            <person name="Estelle M."/>
            <person name="Feng L."/>
            <person name="Finet C."/>
            <person name="Floyd S.K."/>
            <person name="Frommer W.B."/>
            <person name="Fujita T."/>
            <person name="Gramzow L."/>
            <person name="Gutensohn M."/>
            <person name="Harholt J."/>
            <person name="Hattori M."/>
            <person name="Heyl A."/>
            <person name="Hirai T."/>
            <person name="Hiwatashi Y."/>
            <person name="Ishikawa M."/>
            <person name="Iwata M."/>
            <person name="Karol K.G."/>
            <person name="Koehler B."/>
            <person name="Kolukisaoglu U."/>
            <person name="Kubo M."/>
            <person name="Kurata T."/>
            <person name="Lalonde S."/>
            <person name="Li K."/>
            <person name="Li Y."/>
            <person name="Litt A."/>
            <person name="Lyons E."/>
            <person name="Manning G."/>
            <person name="Maruyama T."/>
            <person name="Michael T.P."/>
            <person name="Mikami K."/>
            <person name="Miyazaki S."/>
            <person name="Morinaga S."/>
            <person name="Murata T."/>
            <person name="Mueller-Roeber B."/>
            <person name="Nelson D.R."/>
            <person name="Obara M."/>
            <person name="Oguri Y."/>
            <person name="Olmstead R.G."/>
            <person name="Onodera N."/>
            <person name="Petersen B.L."/>
            <person name="Pils B."/>
            <person name="Prigge M."/>
            <person name="Rensing S.A."/>
            <person name="Riano-Pachon D.M."/>
            <person name="Roberts A.W."/>
            <person name="Sato Y."/>
            <person name="Scheller H.V."/>
            <person name="Schulz B."/>
            <person name="Schulz C."/>
            <person name="Shakirov E.V."/>
            <person name="Shibagaki N."/>
            <person name="Shinohara N."/>
            <person name="Shippen D.E."/>
            <person name="Soerensen I."/>
            <person name="Sotooka R."/>
            <person name="Sugimoto N."/>
            <person name="Sugita M."/>
            <person name="Sumikawa N."/>
            <person name="Tanurdzic M."/>
            <person name="Theissen G."/>
            <person name="Ulvskov P."/>
            <person name="Wakazuki S."/>
            <person name="Weng J.K."/>
            <person name="Willats W.W."/>
            <person name="Wipf D."/>
            <person name="Wolf P.G."/>
            <person name="Yang L."/>
            <person name="Zimmer A.D."/>
            <person name="Zhu Q."/>
            <person name="Mitros T."/>
            <person name="Hellsten U."/>
            <person name="Loque D."/>
            <person name="Otillar R."/>
            <person name="Salamov A."/>
            <person name="Schmutz J."/>
            <person name="Shapiro H."/>
            <person name="Lindquist E."/>
            <person name="Lucas S."/>
            <person name="Rokhsar D."/>
            <person name="Grigoriev I.V."/>
        </authorList>
    </citation>
    <scope>NUCLEOTIDE SEQUENCE [LARGE SCALE GENOMIC DNA]</scope>
</reference>
<proteinExistence type="predicted"/>
<dbReference type="GO" id="GO:0031902">
    <property type="term" value="C:late endosome membrane"/>
    <property type="evidence" value="ECO:0000318"/>
    <property type="project" value="GO_Central"/>
</dbReference>
<dbReference type="GO" id="GO:0006906">
    <property type="term" value="P:vesicle fusion"/>
    <property type="evidence" value="ECO:0000318"/>
    <property type="project" value="GO_Central"/>
</dbReference>
<dbReference type="GO" id="GO:0012507">
    <property type="term" value="C:ER to Golgi transport vesicle membrane"/>
    <property type="evidence" value="ECO:0000318"/>
    <property type="project" value="GO_Central"/>
</dbReference>
<dbReference type="InParanoid" id="D8S9L1"/>
<dbReference type="Gramene" id="EFJ18980">
    <property type="protein sequence ID" value="EFJ18980"/>
    <property type="gene ID" value="SELMODRAFT_419648"/>
</dbReference>
<dbReference type="eggNOG" id="ENOG502QQ25">
    <property type="taxonomic scope" value="Eukaryota"/>
</dbReference>
<dbReference type="GO" id="GO:0005794">
    <property type="term" value="C:Golgi apparatus"/>
    <property type="evidence" value="ECO:0000318"/>
    <property type="project" value="GO_Central"/>
</dbReference>
<dbReference type="STRING" id="88036.D8S9L1"/>
<dbReference type="Proteomes" id="UP000001514">
    <property type="component" value="Unassembled WGS sequence"/>
</dbReference>
<dbReference type="GO" id="GO:0005789">
    <property type="term" value="C:endoplasmic reticulum membrane"/>
    <property type="evidence" value="ECO:0000318"/>
    <property type="project" value="GO_Central"/>
</dbReference>
<evidence type="ECO:0000313" key="1">
    <source>
        <dbReference type="EMBL" id="EFJ18980.1"/>
    </source>
</evidence>
<dbReference type="EMBL" id="GL377608">
    <property type="protein sequence ID" value="EFJ18980.1"/>
    <property type="molecule type" value="Genomic_DNA"/>
</dbReference>
<gene>
    <name evidence="1" type="ORF">SELMODRAFT_419648</name>
</gene>
<evidence type="ECO:0000313" key="2">
    <source>
        <dbReference type="Proteomes" id="UP000001514"/>
    </source>
</evidence>